<dbReference type="CDD" id="cd13688">
    <property type="entry name" value="PBP2_GltI_DEBP"/>
    <property type="match status" value="1"/>
</dbReference>
<comment type="similarity">
    <text evidence="1">Belongs to the bacterial solute-binding protein 3 family.</text>
</comment>
<evidence type="ECO:0000259" key="5">
    <source>
        <dbReference type="SMART" id="SM00062"/>
    </source>
</evidence>
<dbReference type="SMART" id="SM00062">
    <property type="entry name" value="PBPb"/>
    <property type="match status" value="1"/>
</dbReference>
<sequence>MKRVLSVALLASLLASPVMGAELTGKLKSIAETKTILIGHRTESIPFSFVDTNGEPMGYSIDLCKRVAAGIQQQLKLPKLDIKFIPLTAENRFEKVASGDVDIECGNSSDTISRQKIVDFSLMTWVDGGNFLVKGDKPVKSLTDMAGKKIGVVAGNTTETALKAWAEKNMVTFELVPVKTHIDGMQKLNNGEIDGYAADQTVLIGMVASAPKGAKFNIAPHTFSYEPYALVVPRNDADFKQAVNRVLAQLYRTGEVMSVYNTWFGKFGKPPMALVVMYQLNALPE</sequence>
<organism evidence="6 7">
    <name type="scientific">Pseudomonas pohangensis</name>
    <dbReference type="NCBI Taxonomy" id="364197"/>
    <lineage>
        <taxon>Bacteria</taxon>
        <taxon>Pseudomonadati</taxon>
        <taxon>Pseudomonadota</taxon>
        <taxon>Gammaproteobacteria</taxon>
        <taxon>Pseudomonadales</taxon>
        <taxon>Pseudomonadaceae</taxon>
        <taxon>Pseudomonas</taxon>
    </lineage>
</organism>
<dbReference type="RefSeq" id="WP_090194659.1">
    <property type="nucleotide sequence ID" value="NZ_LT629785.1"/>
</dbReference>
<name>A0A1H2G411_9PSED</name>
<dbReference type="InterPro" id="IPR001638">
    <property type="entry name" value="Solute-binding_3/MltF_N"/>
</dbReference>
<dbReference type="OrthoDB" id="7240770at2"/>
<feature type="domain" description="Solute-binding protein family 3/N-terminal" evidence="5">
    <location>
        <begin position="35"/>
        <end position="267"/>
    </location>
</feature>
<dbReference type="PANTHER" id="PTHR30085:SF2">
    <property type="entry name" value="GLUTAMATE_ASPARTATE IMPORT SOLUTE-BINDING PROTEIN"/>
    <property type="match status" value="1"/>
</dbReference>
<evidence type="ECO:0000256" key="1">
    <source>
        <dbReference type="ARBA" id="ARBA00010333"/>
    </source>
</evidence>
<evidence type="ECO:0000256" key="3">
    <source>
        <dbReference type="ARBA" id="ARBA00022729"/>
    </source>
</evidence>
<dbReference type="PANTHER" id="PTHR30085">
    <property type="entry name" value="AMINO ACID ABC TRANSPORTER PERMEASE"/>
    <property type="match status" value="1"/>
</dbReference>
<dbReference type="EMBL" id="LT629785">
    <property type="protein sequence ID" value="SDU14416.1"/>
    <property type="molecule type" value="Genomic_DNA"/>
</dbReference>
<dbReference type="Gene3D" id="3.40.190.10">
    <property type="entry name" value="Periplasmic binding protein-like II"/>
    <property type="match status" value="2"/>
</dbReference>
<evidence type="ECO:0000313" key="6">
    <source>
        <dbReference type="EMBL" id="SDU14416.1"/>
    </source>
</evidence>
<dbReference type="STRING" id="364197.SAMN05216296_2031"/>
<dbReference type="AlphaFoldDB" id="A0A1H2G411"/>
<dbReference type="InterPro" id="IPR051455">
    <property type="entry name" value="Bact_solute-bind_prot3"/>
</dbReference>
<evidence type="ECO:0000256" key="4">
    <source>
        <dbReference type="SAM" id="SignalP"/>
    </source>
</evidence>
<keyword evidence="3 4" id="KW-0732">Signal</keyword>
<feature type="chain" id="PRO_5009274564" evidence="4">
    <location>
        <begin position="21"/>
        <end position="285"/>
    </location>
</feature>
<evidence type="ECO:0000256" key="2">
    <source>
        <dbReference type="ARBA" id="ARBA00022448"/>
    </source>
</evidence>
<dbReference type="Proteomes" id="UP000243232">
    <property type="component" value="Chromosome I"/>
</dbReference>
<dbReference type="GO" id="GO:0006865">
    <property type="term" value="P:amino acid transport"/>
    <property type="evidence" value="ECO:0007669"/>
    <property type="project" value="TreeGrafter"/>
</dbReference>
<dbReference type="SUPFAM" id="SSF53850">
    <property type="entry name" value="Periplasmic binding protein-like II"/>
    <property type="match status" value="1"/>
</dbReference>
<keyword evidence="2" id="KW-0813">Transport</keyword>
<keyword evidence="7" id="KW-1185">Reference proteome</keyword>
<evidence type="ECO:0000313" key="7">
    <source>
        <dbReference type="Proteomes" id="UP000243232"/>
    </source>
</evidence>
<dbReference type="Pfam" id="PF00497">
    <property type="entry name" value="SBP_bac_3"/>
    <property type="match status" value="1"/>
</dbReference>
<feature type="signal peptide" evidence="4">
    <location>
        <begin position="1"/>
        <end position="20"/>
    </location>
</feature>
<gene>
    <name evidence="6" type="ORF">SAMN05216296_2031</name>
</gene>
<protein>
    <submittedName>
        <fullName evidence="6">Amino acid ABC transporter substrate-binding protein, PAAT family</fullName>
    </submittedName>
</protein>
<reference evidence="7" key="1">
    <citation type="submission" date="2016-10" db="EMBL/GenBank/DDBJ databases">
        <authorList>
            <person name="Varghese N."/>
            <person name="Submissions S."/>
        </authorList>
    </citation>
    <scope>NUCLEOTIDE SEQUENCE [LARGE SCALE GENOMIC DNA]</scope>
    <source>
        <strain evidence="7">DSM 17875</strain>
    </source>
</reference>
<dbReference type="GO" id="GO:0030288">
    <property type="term" value="C:outer membrane-bounded periplasmic space"/>
    <property type="evidence" value="ECO:0007669"/>
    <property type="project" value="TreeGrafter"/>
</dbReference>
<accession>A0A1H2G411</accession>
<proteinExistence type="inferred from homology"/>
<dbReference type="GO" id="GO:0005576">
    <property type="term" value="C:extracellular region"/>
    <property type="evidence" value="ECO:0007669"/>
    <property type="project" value="TreeGrafter"/>
</dbReference>